<gene>
    <name evidence="2" type="ORF">GCM10025791_01520</name>
</gene>
<sequence length="534" mass="56723">MLVKASNDCRVSFGHCATHPEWTLHRLTPASRLYGANGLRTGPDGLIYIAQVPGSQISTLDIATGVVGVASPMGGDIVAPDDIAFDSQGNLYATEITEGRVSVIDTLGKTRVLMGNMPCANPITIHQDRILTGECRPDGRLLELDKNGGEPRTLLENVPMPNAMEVGPDGKLYFPVMATNEIWRIDLDGGEPEIVAKGLGVPDSVKFDKDGFIVSTQVASGQVLRIDPATGEQTLLAQLSPGLDNCTFVGDRLFVSNINGSIHEIANGAATPVIDSGLQWPLGLAVATDDTLFVADGGFTYTLEQGQTMSLAGMLFSPGFPGYTRGVCAAQEGHWIVTTSNGEVSNYCPVKDTHEIIARGYDRLMDIARLSSGAIVTCEYQSGRLLLLDNNQEQVLSSDLHHPMGITTDEQDTIYVTESASGKILAYSGGRHHTVVDGLTCPEGIDYYNGRLYIADTGDKSVKVFDLNSRQLATIAENLPIGAPPGITPKPLKAVGVLAGPMIPFCGLCVNTKGDVILAGDAEGSVLKLSPTRE</sequence>
<dbReference type="InterPro" id="IPR051344">
    <property type="entry name" value="Vgb"/>
</dbReference>
<protein>
    <submittedName>
        <fullName evidence="2">SMP-30/gluconolactonase/LRE family protein</fullName>
    </submittedName>
</protein>
<reference evidence="3" key="1">
    <citation type="journal article" date="2019" name="Int. J. Syst. Evol. Microbiol.">
        <title>The Global Catalogue of Microorganisms (GCM) 10K type strain sequencing project: providing services to taxonomists for standard genome sequencing and annotation.</title>
        <authorList>
            <consortium name="The Broad Institute Genomics Platform"/>
            <consortium name="The Broad Institute Genome Sequencing Center for Infectious Disease"/>
            <person name="Wu L."/>
            <person name="Ma J."/>
        </authorList>
    </citation>
    <scope>NUCLEOTIDE SEQUENCE [LARGE SCALE GENOMIC DNA]</scope>
    <source>
        <strain evidence="3">JCM 19134</strain>
    </source>
</reference>
<accession>A0AAV3TX07</accession>
<dbReference type="Pfam" id="PF08450">
    <property type="entry name" value="SGL"/>
    <property type="match status" value="1"/>
</dbReference>
<dbReference type="PANTHER" id="PTHR40274:SF4">
    <property type="entry name" value="BLL1406 PROTEIN"/>
    <property type="match status" value="1"/>
</dbReference>
<dbReference type="SUPFAM" id="SSF63829">
    <property type="entry name" value="Calcium-dependent phosphotriesterase"/>
    <property type="match status" value="2"/>
</dbReference>
<feature type="domain" description="SMP-30/Gluconolactonase/LRE-like region" evidence="1">
    <location>
        <begin position="136"/>
        <end position="254"/>
    </location>
</feature>
<dbReference type="AlphaFoldDB" id="A0AAV3TX07"/>
<dbReference type="InterPro" id="IPR011042">
    <property type="entry name" value="6-blade_b-propeller_TolB-like"/>
</dbReference>
<organism evidence="2 3">
    <name type="scientific">Halioxenophilus aromaticivorans</name>
    <dbReference type="NCBI Taxonomy" id="1306992"/>
    <lineage>
        <taxon>Bacteria</taxon>
        <taxon>Pseudomonadati</taxon>
        <taxon>Pseudomonadota</taxon>
        <taxon>Gammaproteobacteria</taxon>
        <taxon>Alteromonadales</taxon>
        <taxon>Alteromonadaceae</taxon>
        <taxon>Halioxenophilus</taxon>
    </lineage>
</organism>
<dbReference type="PANTHER" id="PTHR40274">
    <property type="entry name" value="VIRGINIAMYCIN B LYASE"/>
    <property type="match status" value="1"/>
</dbReference>
<evidence type="ECO:0000313" key="3">
    <source>
        <dbReference type="Proteomes" id="UP001409585"/>
    </source>
</evidence>
<dbReference type="Gene3D" id="2.120.10.30">
    <property type="entry name" value="TolB, C-terminal domain"/>
    <property type="match status" value="3"/>
</dbReference>
<evidence type="ECO:0000313" key="2">
    <source>
        <dbReference type="EMBL" id="GAA4929508.1"/>
    </source>
</evidence>
<proteinExistence type="predicted"/>
<dbReference type="InterPro" id="IPR013658">
    <property type="entry name" value="SGL"/>
</dbReference>
<evidence type="ECO:0000259" key="1">
    <source>
        <dbReference type="Pfam" id="PF08450"/>
    </source>
</evidence>
<comment type="caution">
    <text evidence="2">The sequence shown here is derived from an EMBL/GenBank/DDBJ whole genome shotgun (WGS) entry which is preliminary data.</text>
</comment>
<dbReference type="Proteomes" id="UP001409585">
    <property type="component" value="Unassembled WGS sequence"/>
</dbReference>
<name>A0AAV3TX07_9ALTE</name>
<keyword evidence="3" id="KW-1185">Reference proteome</keyword>
<dbReference type="EMBL" id="BAABLX010000001">
    <property type="protein sequence ID" value="GAA4929508.1"/>
    <property type="molecule type" value="Genomic_DNA"/>
</dbReference>